<evidence type="ECO:0000313" key="4">
    <source>
        <dbReference type="Proteomes" id="UP000683429"/>
    </source>
</evidence>
<accession>A0A1H8GYL8</accession>
<evidence type="ECO:0000313" key="3">
    <source>
        <dbReference type="Proteomes" id="UP000198809"/>
    </source>
</evidence>
<evidence type="ECO:0000313" key="2">
    <source>
        <dbReference type="EMBL" id="SEN49182.1"/>
    </source>
</evidence>
<dbReference type="AlphaFoldDB" id="A0A1H8GYL8"/>
<dbReference type="Proteomes" id="UP000198809">
    <property type="component" value="Unassembled WGS sequence"/>
</dbReference>
<dbReference type="EMBL" id="FODH01000001">
    <property type="protein sequence ID" value="SEN49182.1"/>
    <property type="molecule type" value="Genomic_DNA"/>
</dbReference>
<reference evidence="1 4" key="2">
    <citation type="submission" date="2021-06" db="EMBL/GenBank/DDBJ databases">
        <title>Whole genome sequence of Paenibacillus sophorae DSM23020 for comparative genomics.</title>
        <authorList>
            <person name="Kim M.-J."/>
            <person name="Lee G."/>
            <person name="Shin J.-H."/>
        </authorList>
    </citation>
    <scope>NUCLEOTIDE SEQUENCE [LARGE SCALE GENOMIC DNA]</scope>
    <source>
        <strain evidence="1 4">DSM 23020</strain>
    </source>
</reference>
<reference evidence="2 3" key="1">
    <citation type="submission" date="2016-10" db="EMBL/GenBank/DDBJ databases">
        <authorList>
            <person name="de Groot N.N."/>
        </authorList>
    </citation>
    <scope>NUCLEOTIDE SEQUENCE [LARGE SCALE GENOMIC DNA]</scope>
    <source>
        <strain evidence="2 3">CGMCC 1.10238</strain>
    </source>
</reference>
<dbReference type="EMBL" id="CP076607">
    <property type="protein sequence ID" value="QWU14385.1"/>
    <property type="molecule type" value="Genomic_DNA"/>
</dbReference>
<protein>
    <submittedName>
        <fullName evidence="2">Uncharacterized protein</fullName>
    </submittedName>
</protein>
<gene>
    <name evidence="1" type="ORF">KP014_20985</name>
    <name evidence="2" type="ORF">SAMN04487895_101694</name>
</gene>
<keyword evidence="4" id="KW-1185">Reference proteome</keyword>
<dbReference type="RefSeq" id="WP_036588393.1">
    <property type="nucleotide sequence ID" value="NZ_CP076607.1"/>
</dbReference>
<proteinExistence type="predicted"/>
<dbReference type="Proteomes" id="UP000683429">
    <property type="component" value="Chromosome"/>
</dbReference>
<dbReference type="STRING" id="1333845.SAMN04487895_101694"/>
<name>A0A1H8GYL8_9BACL</name>
<organism evidence="2 3">
    <name type="scientific">Paenibacillus sophorae</name>
    <dbReference type="NCBI Taxonomy" id="1333845"/>
    <lineage>
        <taxon>Bacteria</taxon>
        <taxon>Bacillati</taxon>
        <taxon>Bacillota</taxon>
        <taxon>Bacilli</taxon>
        <taxon>Bacillales</taxon>
        <taxon>Paenibacillaceae</taxon>
        <taxon>Paenibacillus</taxon>
    </lineage>
</organism>
<dbReference type="OrthoDB" id="2622924at2"/>
<sequence>MNQLPELTLYYAAVATDRLSDRGNTIYDEYIYESELEAVASSNNYEIATWAIINMAADCGHYYPNKVLCTPQGKFILTEIYEEDMSGEYIVNDSLYRALGAPVAFSEAVEYHLFWTKGSELMGIVEEAGVYKAVIKNANGEKVIIRGG</sequence>
<evidence type="ECO:0000313" key="1">
    <source>
        <dbReference type="EMBL" id="QWU14385.1"/>
    </source>
</evidence>